<keyword evidence="1" id="KW-0175">Coiled coil</keyword>
<evidence type="ECO:0008006" key="4">
    <source>
        <dbReference type="Google" id="ProtNLM"/>
    </source>
</evidence>
<feature type="coiled-coil region" evidence="1">
    <location>
        <begin position="200"/>
        <end position="279"/>
    </location>
</feature>
<organism evidence="2 3">
    <name type="scientific">Allohahella marinimesophila</name>
    <dbReference type="NCBI Taxonomy" id="1054972"/>
    <lineage>
        <taxon>Bacteria</taxon>
        <taxon>Pseudomonadati</taxon>
        <taxon>Pseudomonadota</taxon>
        <taxon>Gammaproteobacteria</taxon>
        <taxon>Oceanospirillales</taxon>
        <taxon>Hahellaceae</taxon>
        <taxon>Allohahella</taxon>
    </lineage>
</organism>
<name>A0ABP7NUX5_9GAMM</name>
<protein>
    <recommendedName>
        <fullName evidence="4">Restart primosome assembly protein PriC</fullName>
    </recommendedName>
</protein>
<dbReference type="RefSeq" id="WP_344804226.1">
    <property type="nucleotide sequence ID" value="NZ_BAABBO010000007.1"/>
</dbReference>
<reference evidence="3" key="1">
    <citation type="journal article" date="2019" name="Int. J. Syst. Evol. Microbiol.">
        <title>The Global Catalogue of Microorganisms (GCM) 10K type strain sequencing project: providing services to taxonomists for standard genome sequencing and annotation.</title>
        <authorList>
            <consortium name="The Broad Institute Genomics Platform"/>
            <consortium name="The Broad Institute Genome Sequencing Center for Infectious Disease"/>
            <person name="Wu L."/>
            <person name="Ma J."/>
        </authorList>
    </citation>
    <scope>NUCLEOTIDE SEQUENCE [LARGE SCALE GENOMIC DNA]</scope>
    <source>
        <strain evidence="3">JCM 17555</strain>
    </source>
</reference>
<keyword evidence="3" id="KW-1185">Reference proteome</keyword>
<dbReference type="EMBL" id="BAABBO010000007">
    <property type="protein sequence ID" value="GAA3954549.1"/>
    <property type="molecule type" value="Genomic_DNA"/>
</dbReference>
<accession>A0ABP7NUX5</accession>
<sequence>MSRAGRPKKTTLEKLKSAASRAYREWQRSLTCEFADEHDDKRVQIANDNAGRPPKELSKIRFEAEQKYNKALAEFRAFETDNSMDHCSEDSIIEFAKDESPGRKAHDKITYLKKYIRRVQMQISHAEQVYEQEQLSGPGRKPMSKAEKIEYLNNKISKAEAEIAPLYNKLPTHEKVWLELNDVRIEARQLRLFLKGSGQAKHVYMTKEEAETRLAKANDEIFELEQIYSEEEREHRKYMRYLEKRDNREEKAARLLIQQKKLEEQLDSIREDIERLNTKKSDIAV</sequence>
<evidence type="ECO:0000313" key="2">
    <source>
        <dbReference type="EMBL" id="GAA3954549.1"/>
    </source>
</evidence>
<proteinExistence type="predicted"/>
<gene>
    <name evidence="2" type="ORF">GCM10022278_11490</name>
</gene>
<dbReference type="Proteomes" id="UP001501337">
    <property type="component" value="Unassembled WGS sequence"/>
</dbReference>
<evidence type="ECO:0000256" key="1">
    <source>
        <dbReference type="SAM" id="Coils"/>
    </source>
</evidence>
<evidence type="ECO:0000313" key="3">
    <source>
        <dbReference type="Proteomes" id="UP001501337"/>
    </source>
</evidence>
<comment type="caution">
    <text evidence="2">The sequence shown here is derived from an EMBL/GenBank/DDBJ whole genome shotgun (WGS) entry which is preliminary data.</text>
</comment>